<feature type="transmembrane region" description="Helical" evidence="7">
    <location>
        <begin position="49"/>
        <end position="82"/>
    </location>
</feature>
<dbReference type="HOGENOM" id="CLU_041771_2_2_6"/>
<accession>Q6DAY2</accession>
<dbReference type="PANTHER" id="PTHR21716">
    <property type="entry name" value="TRANSMEMBRANE PROTEIN"/>
    <property type="match status" value="1"/>
</dbReference>
<dbReference type="KEGG" id="eca:ECA0120"/>
<keyword evidence="3 7" id="KW-0812">Transmembrane</keyword>
<feature type="transmembrane region" description="Helical" evidence="7">
    <location>
        <begin position="357"/>
        <end position="382"/>
    </location>
</feature>
<evidence type="ECO:0000313" key="9">
    <source>
        <dbReference type="Proteomes" id="UP000007966"/>
    </source>
</evidence>
<sequence>MILSPRFLMAFVGGWLFPVLQMPHFVLYFESRLNEGEIVVNIKGLTKGFFILILFVVTLAFFDILAPYYSAILWAAVLAIIFHPLKSKIRQKLNDRNGLASLLTVLIIFLIVFIPLGIIVSSLVVEINGVYTRLQDSNTQFPVVLAELFQHLPKWARHFLTEHNLDNAAKIQQELSQVALKGGQYLAGSVLLIGKGTFTFFIGFGVMLYLLFFLLKDGSYLVNLILESLPLSTHVKHHLLVKFAAVSRATVKGTVVVAIVQGTLGGIAFSIAGIEGSLLWGSLMAFLSLIPAVGSAIIWVPAAIFLFATDMLWQAIFIVAFFVLVIGVVDNILRPLLVGKDTKMPDYLILIATLGGMEIYGINGFVIGPLIAALFIACWNILSGRDNQENIEGISEDFIEEGRQHPNVVKPEESEVLEGQVVEGQAAEGQSIERKTTE</sequence>
<feature type="transmembrane region" description="Helical" evidence="7">
    <location>
        <begin position="102"/>
        <end position="125"/>
    </location>
</feature>
<gene>
    <name evidence="8" type="ordered locus">ECA0120</name>
</gene>
<name>Q6DAY2_PECAS</name>
<protein>
    <submittedName>
        <fullName evidence="8">Membrane protein</fullName>
    </submittedName>
</protein>
<organism evidence="8 9">
    <name type="scientific">Pectobacterium atrosepticum (strain SCRI 1043 / ATCC BAA-672)</name>
    <name type="common">Erwinia carotovora subsp. atroseptica</name>
    <dbReference type="NCBI Taxonomy" id="218491"/>
    <lineage>
        <taxon>Bacteria</taxon>
        <taxon>Pseudomonadati</taxon>
        <taxon>Pseudomonadota</taxon>
        <taxon>Gammaproteobacteria</taxon>
        <taxon>Enterobacterales</taxon>
        <taxon>Pectobacteriaceae</taxon>
        <taxon>Pectobacterium</taxon>
    </lineage>
</organism>
<comment type="similarity">
    <text evidence="2">Belongs to the autoinducer-2 exporter (AI-2E) (TC 2.A.86) family.</text>
</comment>
<dbReference type="STRING" id="218491.ECA0120"/>
<keyword evidence="9" id="KW-1185">Reference proteome</keyword>
<dbReference type="AlphaFoldDB" id="Q6DAY2"/>
<evidence type="ECO:0000256" key="3">
    <source>
        <dbReference type="ARBA" id="ARBA00022692"/>
    </source>
</evidence>
<evidence type="ECO:0000256" key="7">
    <source>
        <dbReference type="SAM" id="Phobius"/>
    </source>
</evidence>
<feature type="transmembrane region" description="Helical" evidence="7">
    <location>
        <begin position="198"/>
        <end position="215"/>
    </location>
</feature>
<dbReference type="InterPro" id="IPR002549">
    <property type="entry name" value="AI-2E-like"/>
</dbReference>
<feature type="transmembrane region" description="Helical" evidence="7">
    <location>
        <begin position="315"/>
        <end position="337"/>
    </location>
</feature>
<comment type="subcellular location">
    <subcellularLocation>
        <location evidence="1">Membrane</location>
        <topology evidence="1">Multi-pass membrane protein</topology>
    </subcellularLocation>
</comment>
<evidence type="ECO:0000256" key="2">
    <source>
        <dbReference type="ARBA" id="ARBA00009773"/>
    </source>
</evidence>
<dbReference type="eggNOG" id="COG0628">
    <property type="taxonomic scope" value="Bacteria"/>
</dbReference>
<dbReference type="Pfam" id="PF01594">
    <property type="entry name" value="AI-2E_transport"/>
    <property type="match status" value="1"/>
</dbReference>
<dbReference type="PANTHER" id="PTHR21716:SF4">
    <property type="entry name" value="TRANSMEMBRANE PROTEIN 245"/>
    <property type="match status" value="1"/>
</dbReference>
<evidence type="ECO:0000256" key="5">
    <source>
        <dbReference type="ARBA" id="ARBA00023136"/>
    </source>
</evidence>
<evidence type="ECO:0000256" key="4">
    <source>
        <dbReference type="ARBA" id="ARBA00022989"/>
    </source>
</evidence>
<feature type="region of interest" description="Disordered" evidence="6">
    <location>
        <begin position="413"/>
        <end position="438"/>
    </location>
</feature>
<keyword evidence="5 7" id="KW-0472">Membrane</keyword>
<evidence type="ECO:0000256" key="1">
    <source>
        <dbReference type="ARBA" id="ARBA00004141"/>
    </source>
</evidence>
<proteinExistence type="inferred from homology"/>
<evidence type="ECO:0000256" key="6">
    <source>
        <dbReference type="SAM" id="MobiDB-lite"/>
    </source>
</evidence>
<feature type="transmembrane region" description="Helical" evidence="7">
    <location>
        <begin position="255"/>
        <end position="274"/>
    </location>
</feature>
<feature type="transmembrane region" description="Helical" evidence="7">
    <location>
        <begin position="280"/>
        <end position="308"/>
    </location>
</feature>
<dbReference type="GO" id="GO:0016020">
    <property type="term" value="C:membrane"/>
    <property type="evidence" value="ECO:0007669"/>
    <property type="project" value="UniProtKB-SubCell"/>
</dbReference>
<feature type="transmembrane region" description="Helical" evidence="7">
    <location>
        <begin position="7"/>
        <end position="29"/>
    </location>
</feature>
<keyword evidence="4 7" id="KW-1133">Transmembrane helix</keyword>
<dbReference type="Proteomes" id="UP000007966">
    <property type="component" value="Chromosome"/>
</dbReference>
<reference evidence="8" key="1">
    <citation type="submission" date="2004-02" db="EMBL/GenBank/DDBJ databases">
        <title>The genome sequence of the enterobacterial phytopathogen Erwinia carotovora subsp. atroseptica SCRI1043 and functional genomic identification of novel virulence factors.</title>
        <authorList>
            <person name="Bell K.S."/>
            <person name="Sebaihia M."/>
            <person name="Pritchard L."/>
            <person name="Holden M."/>
            <person name="Hyman L.J."/>
            <person name="Holeva M.C."/>
            <person name="Thomson N.R."/>
            <person name="Bentley S.D."/>
            <person name="Churcher C."/>
            <person name="Mungall K."/>
            <person name="Atkin R."/>
            <person name="Bason N."/>
            <person name="Brooks K."/>
            <person name="Chillingworth T."/>
            <person name="Clark K."/>
            <person name="Doggett J."/>
            <person name="Fraser A."/>
            <person name="Hance Z."/>
            <person name="Hauser H."/>
            <person name="Jagels K."/>
            <person name="Moule S."/>
            <person name="Norbertczak H."/>
            <person name="Ormond D."/>
            <person name="Price C."/>
            <person name="Quail M.A."/>
            <person name="Sanders M."/>
            <person name="Walker D."/>
            <person name="Whitehead S."/>
            <person name="Salmond G.P.C."/>
            <person name="Birch P.R.J."/>
            <person name="Barrell B.G."/>
            <person name="Parkhill J."/>
            <person name="Toth I.K."/>
        </authorList>
    </citation>
    <scope>NUCLEOTIDE SEQUENCE</scope>
    <source>
        <strain evidence="8">SCRI1043</strain>
    </source>
</reference>
<dbReference type="EMBL" id="BX950851">
    <property type="protein sequence ID" value="CAG73040.1"/>
    <property type="molecule type" value="Genomic_DNA"/>
</dbReference>
<evidence type="ECO:0000313" key="8">
    <source>
        <dbReference type="EMBL" id="CAG73040.1"/>
    </source>
</evidence>